<dbReference type="GO" id="GO:0006797">
    <property type="term" value="P:polyphosphate metabolic process"/>
    <property type="evidence" value="ECO:0007669"/>
    <property type="project" value="TreeGrafter"/>
</dbReference>
<feature type="transmembrane region" description="Helical" evidence="7">
    <location>
        <begin position="420"/>
        <end position="439"/>
    </location>
</feature>
<evidence type="ECO:0000256" key="1">
    <source>
        <dbReference type="ARBA" id="ARBA00004141"/>
    </source>
</evidence>
<feature type="transmembrane region" description="Helical" evidence="7">
    <location>
        <begin position="541"/>
        <end position="562"/>
    </location>
</feature>
<name>A0A5J4VGN5_9EUKA</name>
<feature type="region of interest" description="Disordered" evidence="6">
    <location>
        <begin position="96"/>
        <end position="171"/>
    </location>
</feature>
<evidence type="ECO:0000259" key="8">
    <source>
        <dbReference type="Pfam" id="PF03600"/>
    </source>
</evidence>
<feature type="transmembrane region" description="Helical" evidence="7">
    <location>
        <begin position="516"/>
        <end position="535"/>
    </location>
</feature>
<evidence type="ECO:0000256" key="3">
    <source>
        <dbReference type="ARBA" id="ARBA00022692"/>
    </source>
</evidence>
<feature type="transmembrane region" description="Helical" evidence="7">
    <location>
        <begin position="696"/>
        <end position="719"/>
    </location>
</feature>
<dbReference type="PANTHER" id="PTHR10283:SF92">
    <property type="entry name" value="LOW-AFFINITY PHOSPHATE TRANSPORTER PHO91"/>
    <property type="match status" value="1"/>
</dbReference>
<evidence type="ECO:0000256" key="2">
    <source>
        <dbReference type="ARBA" id="ARBA00022448"/>
    </source>
</evidence>
<keyword evidence="5 7" id="KW-0472">Membrane</keyword>
<feature type="transmembrane region" description="Helical" evidence="7">
    <location>
        <begin position="471"/>
        <end position="495"/>
    </location>
</feature>
<dbReference type="GO" id="GO:0005315">
    <property type="term" value="F:phosphate transmembrane transporter activity"/>
    <property type="evidence" value="ECO:0007669"/>
    <property type="project" value="TreeGrafter"/>
</dbReference>
<feature type="compositionally biased region" description="Acidic residues" evidence="6">
    <location>
        <begin position="153"/>
        <end position="169"/>
    </location>
</feature>
<evidence type="ECO:0000256" key="7">
    <source>
        <dbReference type="SAM" id="Phobius"/>
    </source>
</evidence>
<gene>
    <name evidence="9" type="ORF">EZS28_022966</name>
</gene>
<dbReference type="InterPro" id="IPR004680">
    <property type="entry name" value="Cit_transptr-like_dom"/>
</dbReference>
<comment type="caution">
    <text evidence="9">The sequence shown here is derived from an EMBL/GenBank/DDBJ whole genome shotgun (WGS) entry which is preliminary data.</text>
</comment>
<evidence type="ECO:0000256" key="6">
    <source>
        <dbReference type="SAM" id="MobiDB-lite"/>
    </source>
</evidence>
<feature type="region of interest" description="Disordered" evidence="6">
    <location>
        <begin position="1"/>
        <end position="27"/>
    </location>
</feature>
<evidence type="ECO:0000313" key="9">
    <source>
        <dbReference type="EMBL" id="KAA6381506.1"/>
    </source>
</evidence>
<sequence>EKEEEEREMKGLDEESDESMSDYDKDGKRIKLNRRKVKKQLNLKQFGDNKDKEYYDDEDFAEMKKRRGQTILLEDGEEVDEIEEINWDDNQNEEYQIEQAKQSKRRRKSVNQYKNMELGLDQKDQEGKRKGNKTGSGQKRKEKEQNQLSSSESLDEIECNTEGDIDQELDNEKGYVEFNEIDDEEEEELNLDEVEDEEEEIKEMSTFAKIKFKFQRLYNKITNIVSGDSDQQTGKKKKVEQSGSSHDHFPLRLHFVLLAVIVFIIFSVIPWKDSIKQQMRCLGLLLFAAILWCTEAIPSYCTALSLPILATFIQVTGDGTDLVQDSKLIIKSMMSNTIFLAVGGFSIALAMGHTGLDKKIASYILFFKITRNPHVFLIFMCLLEYGLTMVISNVSSTMLVISIVLTVLRDIKRDTTFAKAMLLGIAMCGNIGGMTTPLASPQSMIGFEQIEKANDENPEATGGTQVNFGTWFLTAVPTTLIILVIGYFILIYLYPLDIDEVPQSTGSKKKLKAPNFKQWVVIIVTLITIVMWFILPYTNGILGNEAIVGLIPFVIFFGFNLCKRSEIEKLPWSMILLIFGGSALGESIRTSHLLEMIADIFSGGFVNWALWVKTILLVAVVEFVAIIVSHTVSALVLLPIISQIMIVAGGHVNMIIMLCSMIISAPMLLSIASFPNMCTANVEDEQHRVYLTSKDFFKFGGLITLIAFFIVITVGFGIASGWKL</sequence>
<dbReference type="Proteomes" id="UP000324800">
    <property type="component" value="Unassembled WGS sequence"/>
</dbReference>
<proteinExistence type="predicted"/>
<evidence type="ECO:0000313" key="10">
    <source>
        <dbReference type="Proteomes" id="UP000324800"/>
    </source>
</evidence>
<dbReference type="EMBL" id="SNRW01007290">
    <property type="protein sequence ID" value="KAA6381506.1"/>
    <property type="molecule type" value="Genomic_DNA"/>
</dbReference>
<dbReference type="Pfam" id="PF03600">
    <property type="entry name" value="CitMHS"/>
    <property type="match status" value="1"/>
</dbReference>
<feature type="compositionally biased region" description="Basic and acidic residues" evidence="6">
    <location>
        <begin position="120"/>
        <end position="129"/>
    </location>
</feature>
<feature type="transmembrane region" description="Helical" evidence="7">
    <location>
        <begin position="389"/>
        <end position="408"/>
    </location>
</feature>
<dbReference type="AlphaFoldDB" id="A0A5J4VGN5"/>
<dbReference type="GO" id="GO:0006817">
    <property type="term" value="P:phosphate ion transport"/>
    <property type="evidence" value="ECO:0007669"/>
    <property type="project" value="TreeGrafter"/>
</dbReference>
<feature type="transmembrane region" description="Helical" evidence="7">
    <location>
        <begin position="333"/>
        <end position="351"/>
    </location>
</feature>
<dbReference type="PANTHER" id="PTHR10283">
    <property type="entry name" value="SOLUTE CARRIER FAMILY 13 MEMBER"/>
    <property type="match status" value="1"/>
</dbReference>
<feature type="transmembrane region" description="Helical" evidence="7">
    <location>
        <begin position="251"/>
        <end position="271"/>
    </location>
</feature>
<comment type="subcellular location">
    <subcellularLocation>
        <location evidence="1">Membrane</location>
        <topology evidence="1">Multi-pass membrane protein</topology>
    </subcellularLocation>
</comment>
<organism evidence="9 10">
    <name type="scientific">Streblomastix strix</name>
    <dbReference type="NCBI Taxonomy" id="222440"/>
    <lineage>
        <taxon>Eukaryota</taxon>
        <taxon>Metamonada</taxon>
        <taxon>Preaxostyla</taxon>
        <taxon>Oxymonadida</taxon>
        <taxon>Streblomastigidae</taxon>
        <taxon>Streblomastix</taxon>
    </lineage>
</organism>
<keyword evidence="3 7" id="KW-0812">Transmembrane</keyword>
<feature type="region of interest" description="Disordered" evidence="6">
    <location>
        <begin position="46"/>
        <end position="77"/>
    </location>
</feature>
<evidence type="ECO:0000256" key="4">
    <source>
        <dbReference type="ARBA" id="ARBA00022989"/>
    </source>
</evidence>
<keyword evidence="2" id="KW-0813">Transport</keyword>
<dbReference type="CDD" id="cd01115">
    <property type="entry name" value="SLC13_permease"/>
    <property type="match status" value="1"/>
</dbReference>
<feature type="transmembrane region" description="Helical" evidence="7">
    <location>
        <begin position="652"/>
        <end position="676"/>
    </location>
</feature>
<feature type="domain" description="Citrate transporter-like" evidence="8">
    <location>
        <begin position="290"/>
        <end position="663"/>
    </location>
</feature>
<dbReference type="OrthoDB" id="10260443at2759"/>
<feature type="transmembrane region" description="Helical" evidence="7">
    <location>
        <begin position="614"/>
        <end position="640"/>
    </location>
</feature>
<evidence type="ECO:0000256" key="5">
    <source>
        <dbReference type="ARBA" id="ARBA00023136"/>
    </source>
</evidence>
<reference evidence="9 10" key="1">
    <citation type="submission" date="2019-03" db="EMBL/GenBank/DDBJ databases">
        <title>Single cell metagenomics reveals metabolic interactions within the superorganism composed of flagellate Streblomastix strix and complex community of Bacteroidetes bacteria on its surface.</title>
        <authorList>
            <person name="Treitli S.C."/>
            <person name="Kolisko M."/>
            <person name="Husnik F."/>
            <person name="Keeling P."/>
            <person name="Hampl V."/>
        </authorList>
    </citation>
    <scope>NUCLEOTIDE SEQUENCE [LARGE SCALE GENOMIC DNA]</scope>
    <source>
        <strain evidence="9">ST1C</strain>
    </source>
</reference>
<keyword evidence="4 7" id="KW-1133">Transmembrane helix</keyword>
<feature type="non-terminal residue" evidence="9">
    <location>
        <position position="1"/>
    </location>
</feature>
<accession>A0A5J4VGN5</accession>
<protein>
    <submittedName>
        <fullName evidence="9">Sodium:sulfate symporter</fullName>
    </submittedName>
</protein>
<dbReference type="GO" id="GO:0005886">
    <property type="term" value="C:plasma membrane"/>
    <property type="evidence" value="ECO:0007669"/>
    <property type="project" value="TreeGrafter"/>
</dbReference>